<dbReference type="GO" id="GO:0005886">
    <property type="term" value="C:plasma membrane"/>
    <property type="evidence" value="ECO:0007669"/>
    <property type="project" value="UniProtKB-SubCell"/>
</dbReference>
<feature type="compositionally biased region" description="Polar residues" evidence="3">
    <location>
        <begin position="374"/>
        <end position="390"/>
    </location>
</feature>
<evidence type="ECO:0000259" key="8">
    <source>
        <dbReference type="Pfam" id="PF25967"/>
    </source>
</evidence>
<dbReference type="AlphaFoldDB" id="A0A6G6Y4I7"/>
<dbReference type="InterPro" id="IPR006143">
    <property type="entry name" value="RND_pump_MFP"/>
</dbReference>
<evidence type="ECO:0000259" key="7">
    <source>
        <dbReference type="Pfam" id="PF25944"/>
    </source>
</evidence>
<evidence type="ECO:0000313" key="10">
    <source>
        <dbReference type="Proteomes" id="UP000501568"/>
    </source>
</evidence>
<sequence>MKKFALFAGFALLLAGCGQSQDAQQGGGPPKVFYETVSTQDVTLDTRLPGRTSAYESSEVRPQVNGIIKARLFQEGDMVGRGQPLYRIDSAPYAAQVASARAALARARASIESTEALARRYGELVEINAISRQEYDNAVAAANQAKADVAAQRAALESAQIDLARTTIRAPISGRIGRSTFTTGALVTASQQNPLTTIQRLDPIYVDIQQSSADILRLRRQLMAGDLIREDGAARVRLILEDGSTYPIEGSLKFTDVTVDPDTGSQVIRAVFANPEGLLLPGMFVRAQIVEGTRANAMLVSQRAVSRDAKGNATVLVVDGDGKLQPRQITATRTVGQDWIVESGLKPGDKVIVQGAQNLRPGTPVDAAPYEENGSPQGGTPQANSAQPAQTPAEKAE</sequence>
<dbReference type="Proteomes" id="UP000501568">
    <property type="component" value="Chromosome"/>
</dbReference>
<dbReference type="PANTHER" id="PTHR30158">
    <property type="entry name" value="ACRA/E-RELATED COMPONENT OF DRUG EFFLUX TRANSPORTER"/>
    <property type="match status" value="1"/>
</dbReference>
<keyword evidence="4" id="KW-0732">Signal</keyword>
<dbReference type="NCBIfam" id="TIGR01730">
    <property type="entry name" value="RND_mfp"/>
    <property type="match status" value="1"/>
</dbReference>
<evidence type="ECO:0000313" key="9">
    <source>
        <dbReference type="EMBL" id="QIG79864.1"/>
    </source>
</evidence>
<organism evidence="9 10">
    <name type="scientific">Stakelama tenebrarum</name>
    <dbReference type="NCBI Taxonomy" id="2711215"/>
    <lineage>
        <taxon>Bacteria</taxon>
        <taxon>Pseudomonadati</taxon>
        <taxon>Pseudomonadota</taxon>
        <taxon>Alphaproteobacteria</taxon>
        <taxon>Sphingomonadales</taxon>
        <taxon>Sphingomonadaceae</taxon>
        <taxon>Stakelama</taxon>
    </lineage>
</organism>
<name>A0A6G6Y4I7_9SPHN</name>
<dbReference type="InterPro" id="IPR058626">
    <property type="entry name" value="MdtA-like_b-barrel"/>
</dbReference>
<evidence type="ECO:0000256" key="3">
    <source>
        <dbReference type="SAM" id="MobiDB-lite"/>
    </source>
</evidence>
<dbReference type="EMBL" id="CP049109">
    <property type="protein sequence ID" value="QIG79864.1"/>
    <property type="molecule type" value="Genomic_DNA"/>
</dbReference>
<dbReference type="FunFam" id="2.40.420.20:FF:000001">
    <property type="entry name" value="Efflux RND transporter periplasmic adaptor subunit"/>
    <property type="match status" value="1"/>
</dbReference>
<accession>A0A6G6Y4I7</accession>
<dbReference type="GO" id="GO:0022857">
    <property type="term" value="F:transmembrane transporter activity"/>
    <property type="evidence" value="ECO:0007669"/>
    <property type="project" value="InterPro"/>
</dbReference>
<feature type="domain" description="Multidrug resistance protein MdtA-like barrel-sandwich hybrid" evidence="6">
    <location>
        <begin position="58"/>
        <end position="199"/>
    </location>
</feature>
<dbReference type="Gene3D" id="2.40.50.100">
    <property type="match status" value="1"/>
</dbReference>
<dbReference type="PROSITE" id="PS51257">
    <property type="entry name" value="PROKAR_LIPOPROTEIN"/>
    <property type="match status" value="1"/>
</dbReference>
<feature type="domain" description="Multidrug resistance protein MdtA-like C-terminal permuted SH3" evidence="8">
    <location>
        <begin position="296"/>
        <end position="357"/>
    </location>
</feature>
<evidence type="ECO:0000259" key="5">
    <source>
        <dbReference type="Pfam" id="PF25876"/>
    </source>
</evidence>
<dbReference type="InterPro" id="IPR058625">
    <property type="entry name" value="MdtA-like_BSH"/>
</dbReference>
<reference evidence="9 10" key="1">
    <citation type="submission" date="2020-02" db="EMBL/GenBank/DDBJ databases">
        <authorList>
            <person name="Zheng R.K."/>
            <person name="Sun C.M."/>
        </authorList>
    </citation>
    <scope>NUCLEOTIDE SEQUENCE [LARGE SCALE GENOMIC DNA]</scope>
    <source>
        <strain evidence="10">zrk23</strain>
    </source>
</reference>
<dbReference type="InterPro" id="IPR058627">
    <property type="entry name" value="MdtA-like_C"/>
</dbReference>
<dbReference type="Pfam" id="PF25967">
    <property type="entry name" value="RND-MFP_C"/>
    <property type="match status" value="1"/>
</dbReference>
<dbReference type="GO" id="GO:0046677">
    <property type="term" value="P:response to antibiotic"/>
    <property type="evidence" value="ECO:0007669"/>
    <property type="project" value="TreeGrafter"/>
</dbReference>
<dbReference type="SUPFAM" id="SSF111369">
    <property type="entry name" value="HlyD-like secretion proteins"/>
    <property type="match status" value="1"/>
</dbReference>
<dbReference type="RefSeq" id="WP_165326869.1">
    <property type="nucleotide sequence ID" value="NZ_CP049109.1"/>
</dbReference>
<evidence type="ECO:0000256" key="4">
    <source>
        <dbReference type="SAM" id="SignalP"/>
    </source>
</evidence>
<dbReference type="KEGG" id="spzr:G5C33_08795"/>
<dbReference type="Gene3D" id="1.10.287.470">
    <property type="entry name" value="Helix hairpin bin"/>
    <property type="match status" value="1"/>
</dbReference>
<dbReference type="PANTHER" id="PTHR30158:SF3">
    <property type="entry name" value="MULTIDRUG EFFLUX PUMP SUBUNIT ACRA-RELATED"/>
    <property type="match status" value="1"/>
</dbReference>
<feature type="signal peptide" evidence="4">
    <location>
        <begin position="1"/>
        <end position="20"/>
    </location>
</feature>
<dbReference type="Pfam" id="PF25917">
    <property type="entry name" value="BSH_RND"/>
    <property type="match status" value="1"/>
</dbReference>
<protein>
    <submittedName>
        <fullName evidence="9">Efflux RND transporter periplasmic adaptor subunit</fullName>
    </submittedName>
</protein>
<dbReference type="Gene3D" id="2.40.420.20">
    <property type="match status" value="1"/>
</dbReference>
<evidence type="ECO:0000256" key="2">
    <source>
        <dbReference type="ARBA" id="ARBA00009477"/>
    </source>
</evidence>
<comment type="similarity">
    <text evidence="2">Belongs to the membrane fusion protein (MFP) (TC 8.A.1) family.</text>
</comment>
<dbReference type="Pfam" id="PF25944">
    <property type="entry name" value="Beta-barrel_RND"/>
    <property type="match status" value="1"/>
</dbReference>
<feature type="chain" id="PRO_5026291072" evidence="4">
    <location>
        <begin position="21"/>
        <end position="397"/>
    </location>
</feature>
<comment type="subcellular location">
    <subcellularLocation>
        <location evidence="1">Cell envelope</location>
    </subcellularLocation>
</comment>
<dbReference type="InterPro" id="IPR058624">
    <property type="entry name" value="MdtA-like_HH"/>
</dbReference>
<dbReference type="Pfam" id="PF25876">
    <property type="entry name" value="HH_MFP_RND"/>
    <property type="match status" value="1"/>
</dbReference>
<dbReference type="Gene3D" id="2.40.30.170">
    <property type="match status" value="1"/>
</dbReference>
<feature type="region of interest" description="Disordered" evidence="3">
    <location>
        <begin position="356"/>
        <end position="397"/>
    </location>
</feature>
<proteinExistence type="inferred from homology"/>
<keyword evidence="10" id="KW-1185">Reference proteome</keyword>
<evidence type="ECO:0000256" key="1">
    <source>
        <dbReference type="ARBA" id="ARBA00004196"/>
    </source>
</evidence>
<feature type="domain" description="Multidrug resistance protein MdtA-like alpha-helical hairpin" evidence="5">
    <location>
        <begin position="97"/>
        <end position="165"/>
    </location>
</feature>
<feature type="domain" description="Multidrug resistance protein MdtA-like beta-barrel" evidence="7">
    <location>
        <begin position="203"/>
        <end position="292"/>
    </location>
</feature>
<gene>
    <name evidence="9" type="ORF">G5C33_08795</name>
</gene>
<evidence type="ECO:0000259" key="6">
    <source>
        <dbReference type="Pfam" id="PF25917"/>
    </source>
</evidence>